<dbReference type="Proteomes" id="UP000183658">
    <property type="component" value="Unassembled WGS sequence"/>
</dbReference>
<keyword evidence="2" id="KW-1185">Reference proteome</keyword>
<name>A0A1H9JWD1_FLAFI</name>
<accession>A0A1H9JWD1</accession>
<sequence length="55" mass="6353">METKNGTISEPTFYSSKHAVALASWRGNVLFLIVPSFNKIVRDFVFFNKCVWIEN</sequence>
<dbReference type="EMBL" id="FOFZ01000005">
    <property type="protein sequence ID" value="SEQ91097.1"/>
    <property type="molecule type" value="Genomic_DNA"/>
</dbReference>
<organism evidence="1 2">
    <name type="scientific">Flavobacterium frigoris</name>
    <dbReference type="NCBI Taxonomy" id="229204"/>
    <lineage>
        <taxon>Bacteria</taxon>
        <taxon>Pseudomonadati</taxon>
        <taxon>Bacteroidota</taxon>
        <taxon>Flavobacteriia</taxon>
        <taxon>Flavobacteriales</taxon>
        <taxon>Flavobacteriaceae</taxon>
        <taxon>Flavobacterium</taxon>
    </lineage>
</organism>
<protein>
    <submittedName>
        <fullName evidence="1">Uncharacterized protein</fullName>
    </submittedName>
</protein>
<evidence type="ECO:0000313" key="1">
    <source>
        <dbReference type="EMBL" id="SEQ91097.1"/>
    </source>
</evidence>
<reference evidence="2" key="1">
    <citation type="submission" date="2016-10" db="EMBL/GenBank/DDBJ databases">
        <authorList>
            <person name="Varghese N."/>
            <person name="Submissions S."/>
        </authorList>
    </citation>
    <scope>NUCLEOTIDE SEQUENCE [LARGE SCALE GENOMIC DNA]</scope>
    <source>
        <strain evidence="2">DSM 15719</strain>
    </source>
</reference>
<gene>
    <name evidence="1" type="ORF">SAMN05444355_10579</name>
</gene>
<dbReference type="AlphaFoldDB" id="A0A1H9JWD1"/>
<proteinExistence type="predicted"/>
<evidence type="ECO:0000313" key="2">
    <source>
        <dbReference type="Proteomes" id="UP000183658"/>
    </source>
</evidence>